<evidence type="ECO:0000256" key="1">
    <source>
        <dbReference type="ARBA" id="ARBA00022478"/>
    </source>
</evidence>
<dbReference type="SUPFAM" id="SSF64484">
    <property type="entry name" value="beta and beta-prime subunits of DNA dependent RNA-polymerase"/>
    <property type="match status" value="1"/>
</dbReference>
<comment type="function">
    <text evidence="5">DNA-dependent RNA polymerase catalyzes the transcription of DNA into RNA using the four ribonucleoside triphosphates as substrates.</text>
</comment>
<comment type="catalytic activity">
    <reaction evidence="5">
        <text>RNA(n) + a ribonucleoside 5'-triphosphate = RNA(n+1) + diphosphate</text>
        <dbReference type="Rhea" id="RHEA:21248"/>
        <dbReference type="Rhea" id="RHEA-COMP:14527"/>
        <dbReference type="Rhea" id="RHEA-COMP:17342"/>
        <dbReference type="ChEBI" id="CHEBI:33019"/>
        <dbReference type="ChEBI" id="CHEBI:61557"/>
        <dbReference type="ChEBI" id="CHEBI:140395"/>
        <dbReference type="EC" id="2.7.7.6"/>
    </reaction>
</comment>
<keyword evidence="8" id="KW-1185">Reference proteome</keyword>
<keyword evidence="2 5" id="KW-0808">Transferase</keyword>
<evidence type="ECO:0000313" key="7">
    <source>
        <dbReference type="EMBL" id="BCS83030.1"/>
    </source>
</evidence>
<keyword evidence="3 5" id="KW-0548">Nucleotidyltransferase</keyword>
<keyword evidence="1 5" id="KW-0240">DNA-directed RNA polymerase</keyword>
<dbReference type="PANTHER" id="PTHR19376:SF32">
    <property type="entry name" value="DNA-DIRECTED RNA POLYMERASE III SUBUNIT RPC1"/>
    <property type="match status" value="1"/>
</dbReference>
<dbReference type="GeneID" id="80558235"/>
<dbReference type="InterPro" id="IPR000722">
    <property type="entry name" value="RNA_pol_asu"/>
</dbReference>
<dbReference type="InterPro" id="IPR007080">
    <property type="entry name" value="RNA_pol_Rpb1_1"/>
</dbReference>
<dbReference type="InterPro" id="IPR045867">
    <property type="entry name" value="DNA-dir_RpoC_beta_prime"/>
</dbReference>
<dbReference type="InterPro" id="IPR006592">
    <property type="entry name" value="RNA_pol_N"/>
</dbReference>
<dbReference type="GO" id="GO:0000428">
    <property type="term" value="C:DNA-directed RNA polymerase complex"/>
    <property type="evidence" value="ECO:0007669"/>
    <property type="project" value="UniProtKB-KW"/>
</dbReference>
<reference evidence="7 8" key="1">
    <citation type="submission" date="2021-02" db="EMBL/GenBank/DDBJ databases">
        <title>Cotonvirus japonicus, which uses Golgi apparatus of host cells for its virion factory, phylogenetically links tailed tupanvirus and icosahedral mimivirus.</title>
        <authorList>
            <person name="Takahashi H."/>
            <person name="Fukaya S."/>
            <person name="Song C."/>
            <person name="Murata K."/>
            <person name="Takemura M."/>
        </authorList>
    </citation>
    <scope>NUCLEOTIDE SEQUENCE [LARGE SCALE GENOMIC DNA]</scope>
</reference>
<dbReference type="Gene3D" id="2.40.40.20">
    <property type="match status" value="1"/>
</dbReference>
<dbReference type="Pfam" id="PF04997">
    <property type="entry name" value="RNA_pol_Rpb1_1"/>
    <property type="match status" value="1"/>
</dbReference>
<keyword evidence="4 5" id="KW-0804">Transcription</keyword>
<evidence type="ECO:0000256" key="3">
    <source>
        <dbReference type="ARBA" id="ARBA00022695"/>
    </source>
</evidence>
<comment type="similarity">
    <text evidence="5">Belongs to the RNA polymerase beta' chain family.</text>
</comment>
<sequence length="549" mass="61940">MEANKNTYARLSDTVESIVRIDLCINGNDPVIKNSAIDDPSGITEAEIYNNNNNEPVQNGVIDKRLGVTEPNLACDTCGETALRCPGHFGHIKFVEPVFHMGYLLYVKNILSCICIRCNKLLVYKNEKEIASLLKNKQGKQRFQEIRSICKGVTHCQKDNYGCGTPVHKITIDKKNGNIFLLAEPLKHNDEFDESGESRKRSPQILTPQFCYEILKSISDEDCIIMGFDPTKSRPEDMIIVNFPVPPVQVRPSIKAEILSSSTMDDDLTHKLIDIIKSNENLKNTKGDGSLVKITSTSDDYMLLQLHVATFFANDIVGLARSQQKNKKVTKSLSERLKGKEGRIRGNLMGKRVDMSARTVITSDPNISLNEVGIPLIIAKNLTYDEIVTENNIGYLTQLVKNGKRVYPGANFVIKHVIDNEGNESGHIYHLKYTTKLPALKPGDIVKRQLVTGDIVIFNRQPSLHKLSMMGHKCHVIDDPNLLTFRVNVSVTDPYNADWYRFISLSRSRQQVAALLDVDYPIKKNSVKSTRDYFFKNHGYNHLVRFLKC</sequence>
<accession>A0ABM7NS91</accession>
<dbReference type="Pfam" id="PF00623">
    <property type="entry name" value="RNA_pol_Rpb1_2"/>
    <property type="match status" value="1"/>
</dbReference>
<dbReference type="RefSeq" id="YP_010841638.1">
    <property type="nucleotide sequence ID" value="NC_079139.1"/>
</dbReference>
<dbReference type="SMART" id="SM00663">
    <property type="entry name" value="RPOLA_N"/>
    <property type="match status" value="1"/>
</dbReference>
<dbReference type="Proteomes" id="UP001321479">
    <property type="component" value="Segment"/>
</dbReference>
<dbReference type="PANTHER" id="PTHR19376">
    <property type="entry name" value="DNA-DIRECTED RNA POLYMERASE"/>
    <property type="match status" value="1"/>
</dbReference>
<evidence type="ECO:0000313" key="8">
    <source>
        <dbReference type="Proteomes" id="UP001321479"/>
    </source>
</evidence>
<dbReference type="InterPro" id="IPR044893">
    <property type="entry name" value="RNA_pol_Rpb1_clamp_domain"/>
</dbReference>
<dbReference type="Gene3D" id="4.10.860.120">
    <property type="entry name" value="RNA polymerase II, clamp domain"/>
    <property type="match status" value="1"/>
</dbReference>
<name>A0ABM7NS91_9VIRU</name>
<protein>
    <recommendedName>
        <fullName evidence="5">DNA-directed RNA polymerase subunit</fullName>
        <ecNumber evidence="5">2.7.7.6</ecNumber>
    </recommendedName>
</protein>
<evidence type="ECO:0000259" key="6">
    <source>
        <dbReference type="SMART" id="SM00663"/>
    </source>
</evidence>
<dbReference type="Gene3D" id="3.30.1490.180">
    <property type="entry name" value="RNA polymerase ii"/>
    <property type="match status" value="1"/>
</dbReference>
<evidence type="ECO:0000256" key="5">
    <source>
        <dbReference type="RuleBase" id="RU004279"/>
    </source>
</evidence>
<feature type="domain" description="RNA polymerase N-terminal" evidence="6">
    <location>
        <begin position="236"/>
        <end position="535"/>
    </location>
</feature>
<organism evidence="7 8">
    <name type="scientific">Cotonvirus japonicus</name>
    <dbReference type="NCBI Taxonomy" id="2811091"/>
    <lineage>
        <taxon>Viruses</taxon>
        <taxon>Varidnaviria</taxon>
        <taxon>Bamfordvirae</taxon>
        <taxon>Nucleocytoviricota</taxon>
        <taxon>Megaviricetes</taxon>
        <taxon>Imitervirales</taxon>
        <taxon>Mimiviridae</taxon>
        <taxon>Megamimivirinae</taxon>
        <taxon>Cotonvirus</taxon>
        <taxon>Cotonvirus japonicum</taxon>
    </lineage>
</organism>
<evidence type="ECO:0000256" key="2">
    <source>
        <dbReference type="ARBA" id="ARBA00022679"/>
    </source>
</evidence>
<dbReference type="EMBL" id="AP024483">
    <property type="protein sequence ID" value="BCS83030.1"/>
    <property type="molecule type" value="Genomic_DNA"/>
</dbReference>
<evidence type="ECO:0000256" key="4">
    <source>
        <dbReference type="ARBA" id="ARBA00023163"/>
    </source>
</evidence>
<proteinExistence type="inferred from homology"/>
<dbReference type="EC" id="2.7.7.6" evidence="5"/>